<dbReference type="PROSITE" id="PS51257">
    <property type="entry name" value="PROKAR_LIPOPROTEIN"/>
    <property type="match status" value="1"/>
</dbReference>
<proteinExistence type="predicted"/>
<reference evidence="4 5" key="1">
    <citation type="submission" date="2020-10" db="EMBL/GenBank/DDBJ databases">
        <title>Haloactinobacterium sp. RN3S43, a bacterium isolated from saline soil.</title>
        <authorList>
            <person name="Sun J.-Q."/>
        </authorList>
    </citation>
    <scope>NUCLEOTIDE SEQUENCE [LARGE SCALE GENOMIC DNA]</scope>
    <source>
        <strain evidence="4 5">RN3S43</strain>
    </source>
</reference>
<feature type="compositionally biased region" description="Low complexity" evidence="1">
    <location>
        <begin position="27"/>
        <end position="63"/>
    </location>
</feature>
<protein>
    <recommendedName>
        <fullName evidence="3">AMIN-like domain-containing protein</fullName>
    </recommendedName>
</protein>
<sequence>MWGRPKGIGTRGVGLVASAAAAALVAGCTGSDDSSPSAGTGTSSAAPTTASEPDASGAPGESSEPAEPESADPRTPSPTPDDSNSGCSGELTYADDWDWSLPRPEPGDFVPYDYASQIQEHSESAYELTVVRTAEHDGFDRFVAEYTNPHGYTDEPGLYAAYVECAGAEGSGEEIPITGEDILAVSIIGGTPRFSDDAETPEVDPSGVAITDIDYQEQTGGAHGLYLGVGHERADFRVFSLTDPYRVVVDIAHPD</sequence>
<evidence type="ECO:0000313" key="5">
    <source>
        <dbReference type="Proteomes" id="UP000593758"/>
    </source>
</evidence>
<feature type="chain" id="PRO_5032670498" description="AMIN-like domain-containing protein" evidence="2">
    <location>
        <begin position="23"/>
        <end position="255"/>
    </location>
</feature>
<organism evidence="4 5">
    <name type="scientific">Ruania alkalisoli</name>
    <dbReference type="NCBI Taxonomy" id="2779775"/>
    <lineage>
        <taxon>Bacteria</taxon>
        <taxon>Bacillati</taxon>
        <taxon>Actinomycetota</taxon>
        <taxon>Actinomycetes</taxon>
        <taxon>Micrococcales</taxon>
        <taxon>Ruaniaceae</taxon>
        <taxon>Ruania</taxon>
    </lineage>
</organism>
<name>A0A7M1STT4_9MICO</name>
<feature type="region of interest" description="Disordered" evidence="1">
    <location>
        <begin position="27"/>
        <end position="104"/>
    </location>
</feature>
<dbReference type="InterPro" id="IPR056303">
    <property type="entry name" value="AMIN-like"/>
</dbReference>
<dbReference type="KEGG" id="halt:IM660_01390"/>
<evidence type="ECO:0000313" key="4">
    <source>
        <dbReference type="EMBL" id="QOR70999.1"/>
    </source>
</evidence>
<dbReference type="EMBL" id="CP063169">
    <property type="protein sequence ID" value="QOR70999.1"/>
    <property type="molecule type" value="Genomic_DNA"/>
</dbReference>
<dbReference type="AlphaFoldDB" id="A0A7M1STT4"/>
<keyword evidence="5" id="KW-1185">Reference proteome</keyword>
<dbReference type="Proteomes" id="UP000593758">
    <property type="component" value="Chromosome"/>
</dbReference>
<evidence type="ECO:0000259" key="3">
    <source>
        <dbReference type="Pfam" id="PF24837"/>
    </source>
</evidence>
<evidence type="ECO:0000256" key="1">
    <source>
        <dbReference type="SAM" id="MobiDB-lite"/>
    </source>
</evidence>
<keyword evidence="2" id="KW-0732">Signal</keyword>
<accession>A0A7M1STT4</accession>
<feature type="domain" description="AMIN-like" evidence="3">
    <location>
        <begin position="128"/>
        <end position="253"/>
    </location>
</feature>
<gene>
    <name evidence="4" type="ORF">IM660_01390</name>
</gene>
<evidence type="ECO:0000256" key="2">
    <source>
        <dbReference type="SAM" id="SignalP"/>
    </source>
</evidence>
<dbReference type="RefSeq" id="WP_193497668.1">
    <property type="nucleotide sequence ID" value="NZ_CP063169.1"/>
</dbReference>
<feature type="signal peptide" evidence="2">
    <location>
        <begin position="1"/>
        <end position="22"/>
    </location>
</feature>
<dbReference type="Pfam" id="PF24837">
    <property type="entry name" value="AMIN-like"/>
    <property type="match status" value="1"/>
</dbReference>